<comment type="caution">
    <text evidence="1">The sequence shown here is derived from an EMBL/GenBank/DDBJ whole genome shotgun (WGS) entry which is preliminary data.</text>
</comment>
<dbReference type="PANTHER" id="PTHR33108:SF76">
    <property type="entry name" value="OS06G0199402 PROTEIN"/>
    <property type="match status" value="1"/>
</dbReference>
<evidence type="ECO:0000313" key="2">
    <source>
        <dbReference type="Proteomes" id="UP001291623"/>
    </source>
</evidence>
<dbReference type="Proteomes" id="UP001291623">
    <property type="component" value="Unassembled WGS sequence"/>
</dbReference>
<proteinExistence type="predicted"/>
<accession>A0AAE1SPX6</accession>
<dbReference type="AlphaFoldDB" id="A0AAE1SPX6"/>
<dbReference type="EMBL" id="JAVYJV010000003">
    <property type="protein sequence ID" value="KAK4375238.1"/>
    <property type="molecule type" value="Genomic_DNA"/>
</dbReference>
<dbReference type="InterPro" id="IPR012876">
    <property type="entry name" value="DUF1677_pln"/>
</dbReference>
<sequence length="114" mass="12948">MNEVELVKCECCGLTEECTVAYIAKVKERNEGRCICGLCSEAVKDEIMRSERQIGSEEAMNRHMNFCNKFRALRPPVNPTEELISAVKHLMLRSLGTPRSSQLDLMPYIRKGVI</sequence>
<organism evidence="1 2">
    <name type="scientific">Anisodus tanguticus</name>
    <dbReference type="NCBI Taxonomy" id="243964"/>
    <lineage>
        <taxon>Eukaryota</taxon>
        <taxon>Viridiplantae</taxon>
        <taxon>Streptophyta</taxon>
        <taxon>Embryophyta</taxon>
        <taxon>Tracheophyta</taxon>
        <taxon>Spermatophyta</taxon>
        <taxon>Magnoliopsida</taxon>
        <taxon>eudicotyledons</taxon>
        <taxon>Gunneridae</taxon>
        <taxon>Pentapetalae</taxon>
        <taxon>asterids</taxon>
        <taxon>lamiids</taxon>
        <taxon>Solanales</taxon>
        <taxon>Solanaceae</taxon>
        <taxon>Solanoideae</taxon>
        <taxon>Hyoscyameae</taxon>
        <taxon>Anisodus</taxon>
    </lineage>
</organism>
<dbReference type="PANTHER" id="PTHR33108">
    <property type="entry name" value="OS01G0745000 PROTEIN"/>
    <property type="match status" value="1"/>
</dbReference>
<name>A0AAE1SPX6_9SOLA</name>
<reference evidence="1" key="1">
    <citation type="submission" date="2023-12" db="EMBL/GenBank/DDBJ databases">
        <title>Genome assembly of Anisodus tanguticus.</title>
        <authorList>
            <person name="Wang Y.-J."/>
        </authorList>
    </citation>
    <scope>NUCLEOTIDE SEQUENCE</scope>
    <source>
        <strain evidence="1">KB-2021</strain>
        <tissue evidence="1">Leaf</tissue>
    </source>
</reference>
<keyword evidence="2" id="KW-1185">Reference proteome</keyword>
<protein>
    <submittedName>
        <fullName evidence="1">Uncharacterized protein</fullName>
    </submittedName>
</protein>
<evidence type="ECO:0000313" key="1">
    <source>
        <dbReference type="EMBL" id="KAK4375238.1"/>
    </source>
</evidence>
<dbReference type="Pfam" id="PF07911">
    <property type="entry name" value="DUF1677"/>
    <property type="match status" value="1"/>
</dbReference>
<gene>
    <name evidence="1" type="ORF">RND71_005915</name>
</gene>